<proteinExistence type="predicted"/>
<protein>
    <submittedName>
        <fullName evidence="2">Uncharacterized protein</fullName>
    </submittedName>
</protein>
<sequence>MQNKTIKYSVILFSLYVLYLSIGVVLNGEVNLKYNAMSVDDINHIINYAWLIIVYVITVLLLLLLPFFHKKK</sequence>
<evidence type="ECO:0000313" key="2">
    <source>
        <dbReference type="EMBL" id="EFA43897.1"/>
    </source>
</evidence>
<dbReference type="EMBL" id="ACKS01000070">
    <property type="protein sequence ID" value="EFA43897.1"/>
    <property type="molecule type" value="Genomic_DNA"/>
</dbReference>
<accession>D1PXD0</accession>
<gene>
    <name evidence="2" type="ORF">HMPREF0645_1615</name>
</gene>
<name>D1PXD0_9BACT</name>
<evidence type="ECO:0000256" key="1">
    <source>
        <dbReference type="SAM" id="Phobius"/>
    </source>
</evidence>
<feature type="transmembrane region" description="Helical" evidence="1">
    <location>
        <begin position="48"/>
        <end position="68"/>
    </location>
</feature>
<reference evidence="2 3" key="1">
    <citation type="submission" date="2009-10" db="EMBL/GenBank/DDBJ databases">
        <authorList>
            <person name="Qin X."/>
            <person name="Bachman B."/>
            <person name="Battles P."/>
            <person name="Bell A."/>
            <person name="Bess C."/>
            <person name="Bickham C."/>
            <person name="Chaboub L."/>
            <person name="Chen D."/>
            <person name="Coyle M."/>
            <person name="Deiros D.R."/>
            <person name="Dinh H."/>
            <person name="Forbes L."/>
            <person name="Fowler G."/>
            <person name="Francisco L."/>
            <person name="Fu Q."/>
            <person name="Gubbala S."/>
            <person name="Hale W."/>
            <person name="Han Y."/>
            <person name="Hemphill L."/>
            <person name="Highlander S.K."/>
            <person name="Hirani K."/>
            <person name="Hogues M."/>
            <person name="Jackson L."/>
            <person name="Jakkamsetti A."/>
            <person name="Javaid M."/>
            <person name="Jiang H."/>
            <person name="Korchina V."/>
            <person name="Kovar C."/>
            <person name="Lara F."/>
            <person name="Lee S."/>
            <person name="Mata R."/>
            <person name="Mathew T."/>
            <person name="Moen C."/>
            <person name="Morales K."/>
            <person name="Munidasa M."/>
            <person name="Nazareth L."/>
            <person name="Ngo R."/>
            <person name="Nguyen L."/>
            <person name="Okwuonu G."/>
            <person name="Ongeri F."/>
            <person name="Patil S."/>
            <person name="Petrosino J."/>
            <person name="Pham C."/>
            <person name="Pham P."/>
            <person name="Pu L.-L."/>
            <person name="Puazo M."/>
            <person name="Raj R."/>
            <person name="Reid J."/>
            <person name="Rouhana J."/>
            <person name="Saada N."/>
            <person name="Shang Y."/>
            <person name="Simmons D."/>
            <person name="Thornton R."/>
            <person name="Warren J."/>
            <person name="Weissenberger G."/>
            <person name="Zhang J."/>
            <person name="Zhang L."/>
            <person name="Zhou C."/>
            <person name="Zhu D."/>
            <person name="Muzny D."/>
            <person name="Worley K."/>
            <person name="Gibbs R."/>
        </authorList>
    </citation>
    <scope>NUCLEOTIDE SEQUENCE [LARGE SCALE GENOMIC DNA]</scope>
    <source>
        <strain evidence="2 3">DSM 17361</strain>
    </source>
</reference>
<keyword evidence="1" id="KW-1133">Transmembrane helix</keyword>
<comment type="caution">
    <text evidence="2">The sequence shown here is derived from an EMBL/GenBank/DDBJ whole genome shotgun (WGS) entry which is preliminary data.</text>
</comment>
<feature type="transmembrane region" description="Helical" evidence="1">
    <location>
        <begin position="7"/>
        <end position="28"/>
    </location>
</feature>
<organism evidence="2 3">
    <name type="scientific">Hallella bergensis DSM 17361</name>
    <dbReference type="NCBI Taxonomy" id="585502"/>
    <lineage>
        <taxon>Bacteria</taxon>
        <taxon>Pseudomonadati</taxon>
        <taxon>Bacteroidota</taxon>
        <taxon>Bacteroidia</taxon>
        <taxon>Bacteroidales</taxon>
        <taxon>Prevotellaceae</taxon>
        <taxon>Hallella</taxon>
    </lineage>
</organism>
<keyword evidence="3" id="KW-1185">Reference proteome</keyword>
<evidence type="ECO:0000313" key="3">
    <source>
        <dbReference type="Proteomes" id="UP000003160"/>
    </source>
</evidence>
<dbReference type="AlphaFoldDB" id="D1PXD0"/>
<dbReference type="HOGENOM" id="CLU_2718932_0_0_10"/>
<dbReference type="Proteomes" id="UP000003160">
    <property type="component" value="Unassembled WGS sequence"/>
</dbReference>
<keyword evidence="1" id="KW-0472">Membrane</keyword>
<keyword evidence="1" id="KW-0812">Transmembrane</keyword>